<reference evidence="3 4" key="1">
    <citation type="submission" date="2016-11" db="EMBL/GenBank/DDBJ databases">
        <authorList>
            <person name="Manzoor S."/>
        </authorList>
    </citation>
    <scope>NUCLEOTIDE SEQUENCE [LARGE SCALE GENOMIC DNA]</scope>
    <source>
        <strain evidence="3">Clostridium ultunense strain Esp</strain>
    </source>
</reference>
<dbReference type="AlphaFoldDB" id="M1Z577"/>
<dbReference type="PANTHER" id="PTHR33308:SF9">
    <property type="entry name" value="PEPTIDOGLYCAN HYDROLASE FLGJ"/>
    <property type="match status" value="1"/>
</dbReference>
<name>M1Z577_9FIRM</name>
<sequence length="199" mass="23062">MDKDKFIEMVGKVAIEYYSEYNILPSLVVSQAILESGWGVKHIENNIFGIKAGPSWPGKVALRRTTEWDGTRYVVKVDKFRAYDSMEDSIKDYLKLIGGSKRYEKVKKAKDYKEAARLIYEAGYATDPKYVDKLINIIESNKLYEYDKRAEPISSWAVEAWEWGKSEGITDGRKPKTYATREQVVTMLYRIVKKITNFK</sequence>
<dbReference type="PRINTS" id="PR01002">
    <property type="entry name" value="FLGFLGJ"/>
</dbReference>
<evidence type="ECO:0000313" key="3">
    <source>
        <dbReference type="EMBL" id="SHD76306.1"/>
    </source>
</evidence>
<gene>
    <name evidence="3" type="ORF">CUESP1_0930</name>
</gene>
<dbReference type="Gene3D" id="2.10.70.40">
    <property type="entry name" value="peptidoglycan hydrolase"/>
    <property type="match status" value="1"/>
</dbReference>
<accession>M1Z577</accession>
<dbReference type="HOGENOM" id="CLU_013771_0_2_9"/>
<dbReference type="RefSeq" id="WP_005588391.1">
    <property type="nucleotide sequence ID" value="NZ_LT669839.1"/>
</dbReference>
<evidence type="ECO:0000256" key="1">
    <source>
        <dbReference type="ARBA" id="ARBA00022801"/>
    </source>
</evidence>
<dbReference type="InterPro" id="IPR051056">
    <property type="entry name" value="Glycosyl_Hydrolase_73"/>
</dbReference>
<dbReference type="Pfam" id="PF01832">
    <property type="entry name" value="Glucosaminidase"/>
    <property type="match status" value="1"/>
</dbReference>
<dbReference type="Proteomes" id="UP000245423">
    <property type="component" value="Chromosome 1"/>
</dbReference>
<dbReference type="Gene3D" id="1.10.530.10">
    <property type="match status" value="1"/>
</dbReference>
<dbReference type="OrthoDB" id="1696489at2"/>
<dbReference type="GO" id="GO:0004040">
    <property type="term" value="F:amidase activity"/>
    <property type="evidence" value="ECO:0007669"/>
    <property type="project" value="InterPro"/>
</dbReference>
<proteinExistence type="predicted"/>
<evidence type="ECO:0000313" key="4">
    <source>
        <dbReference type="Proteomes" id="UP000245423"/>
    </source>
</evidence>
<dbReference type="PANTHER" id="PTHR33308">
    <property type="entry name" value="PEPTIDOGLYCAN HYDROLASE FLGJ"/>
    <property type="match status" value="1"/>
</dbReference>
<keyword evidence="1" id="KW-0378">Hydrolase</keyword>
<protein>
    <recommendedName>
        <fullName evidence="2">Mannosyl-glycoprotein endo-beta-N-acetylglucosamidase-like domain-containing protein</fullName>
    </recommendedName>
</protein>
<feature type="domain" description="Mannosyl-glycoprotein endo-beta-N-acetylglucosamidase-like" evidence="2">
    <location>
        <begin position="1"/>
        <end position="147"/>
    </location>
</feature>
<dbReference type="InterPro" id="IPR002901">
    <property type="entry name" value="MGlyc_endo_b_GlcNAc-like_dom"/>
</dbReference>
<keyword evidence="4" id="KW-1185">Reference proteome</keyword>
<evidence type="ECO:0000259" key="2">
    <source>
        <dbReference type="SMART" id="SM00047"/>
    </source>
</evidence>
<organism evidence="3 4">
    <name type="scientific">[Clostridium] ultunense Esp</name>
    <dbReference type="NCBI Taxonomy" id="1288971"/>
    <lineage>
        <taxon>Bacteria</taxon>
        <taxon>Bacillati</taxon>
        <taxon>Bacillota</taxon>
        <taxon>Tissierellia</taxon>
        <taxon>Tissierellales</taxon>
        <taxon>Tepidimicrobiaceae</taxon>
        <taxon>Schnuerera</taxon>
    </lineage>
</organism>
<dbReference type="EMBL" id="LT669839">
    <property type="protein sequence ID" value="SHD76306.1"/>
    <property type="molecule type" value="Genomic_DNA"/>
</dbReference>
<dbReference type="SMART" id="SM00047">
    <property type="entry name" value="LYZ2"/>
    <property type="match status" value="1"/>
</dbReference>